<keyword evidence="7" id="KW-0547">Nucleotide-binding</keyword>
<comment type="subcellular location">
    <subcellularLocation>
        <location evidence="1">Cytoplasm</location>
    </subcellularLocation>
</comment>
<dbReference type="OrthoDB" id="9800307at2"/>
<evidence type="ECO:0000256" key="4">
    <source>
        <dbReference type="ARBA" id="ARBA00022490"/>
    </source>
</evidence>
<dbReference type="GO" id="GO:0005737">
    <property type="term" value="C:cytoplasm"/>
    <property type="evidence" value="ECO:0007669"/>
    <property type="project" value="UniProtKB-SubCell"/>
</dbReference>
<dbReference type="InterPro" id="IPR027417">
    <property type="entry name" value="P-loop_NTPase"/>
</dbReference>
<keyword evidence="12" id="KW-1185">Reference proteome</keyword>
<dbReference type="PANTHER" id="PTHR33540">
    <property type="entry name" value="TRNA THREONYLCARBAMOYLADENOSINE BIOSYNTHESIS PROTEIN TSAE"/>
    <property type="match status" value="1"/>
</dbReference>
<evidence type="ECO:0000256" key="5">
    <source>
        <dbReference type="ARBA" id="ARBA00022694"/>
    </source>
</evidence>
<comment type="similarity">
    <text evidence="2">Belongs to the TsaE family.</text>
</comment>
<evidence type="ECO:0000256" key="10">
    <source>
        <dbReference type="ARBA" id="ARBA00032441"/>
    </source>
</evidence>
<evidence type="ECO:0000313" key="12">
    <source>
        <dbReference type="Proteomes" id="UP000183002"/>
    </source>
</evidence>
<dbReference type="EMBL" id="FOCO01000017">
    <property type="protein sequence ID" value="SEN55786.1"/>
    <property type="molecule type" value="Genomic_DNA"/>
</dbReference>
<dbReference type="AlphaFoldDB" id="A0A1H8HI62"/>
<keyword evidence="5" id="KW-0819">tRNA processing</keyword>
<evidence type="ECO:0000313" key="11">
    <source>
        <dbReference type="EMBL" id="SEN55786.1"/>
    </source>
</evidence>
<gene>
    <name evidence="11" type="ORF">SAMN05216227_101723</name>
</gene>
<dbReference type="GO" id="GO:0005524">
    <property type="term" value="F:ATP binding"/>
    <property type="evidence" value="ECO:0007669"/>
    <property type="project" value="UniProtKB-KW"/>
</dbReference>
<keyword evidence="6" id="KW-0479">Metal-binding</keyword>
<dbReference type="SUPFAM" id="SSF52540">
    <property type="entry name" value="P-loop containing nucleoside triphosphate hydrolases"/>
    <property type="match status" value="1"/>
</dbReference>
<dbReference type="GO" id="GO:0002949">
    <property type="term" value="P:tRNA threonylcarbamoyladenosine modification"/>
    <property type="evidence" value="ECO:0007669"/>
    <property type="project" value="InterPro"/>
</dbReference>
<dbReference type="GO" id="GO:0046872">
    <property type="term" value="F:metal ion binding"/>
    <property type="evidence" value="ECO:0007669"/>
    <property type="project" value="UniProtKB-KW"/>
</dbReference>
<sequence>MNNVVERSLFLPDDAATARLGAAFAQLLRAGDTILLSGGIGAGKTHFSRALIRARLDRAEDIPSPTFTLVQTYDAGDVEIWHADLYRLSHPDEALELGLDAAFDAAICLVEWPDRLGNLAPPNALHLTLTLEGDGRRATFSGGRAGLSDQLKQANAHG</sequence>
<evidence type="ECO:0000256" key="1">
    <source>
        <dbReference type="ARBA" id="ARBA00004496"/>
    </source>
</evidence>
<evidence type="ECO:0000256" key="2">
    <source>
        <dbReference type="ARBA" id="ARBA00007599"/>
    </source>
</evidence>
<proteinExistence type="inferred from homology"/>
<evidence type="ECO:0000256" key="3">
    <source>
        <dbReference type="ARBA" id="ARBA00019010"/>
    </source>
</evidence>
<dbReference type="InterPro" id="IPR003442">
    <property type="entry name" value="T6A_TsaE"/>
</dbReference>
<dbReference type="Pfam" id="PF02367">
    <property type="entry name" value="TsaE"/>
    <property type="match status" value="1"/>
</dbReference>
<dbReference type="RefSeq" id="WP_050518874.1">
    <property type="nucleotide sequence ID" value="NZ_FOCO01000017.1"/>
</dbReference>
<dbReference type="STRING" id="1077947.SAMN05216227_101723"/>
<dbReference type="Gene3D" id="3.40.50.300">
    <property type="entry name" value="P-loop containing nucleotide triphosphate hydrolases"/>
    <property type="match status" value="1"/>
</dbReference>
<protein>
    <recommendedName>
        <fullName evidence="3">tRNA threonylcarbamoyladenosine biosynthesis protein TsaE</fullName>
    </recommendedName>
    <alternativeName>
        <fullName evidence="10">t(6)A37 threonylcarbamoyladenosine biosynthesis protein TsaE</fullName>
    </alternativeName>
</protein>
<organism evidence="11 12">
    <name type="scientific">Pseudorhodobacter antarcticus</name>
    <dbReference type="NCBI Taxonomy" id="1077947"/>
    <lineage>
        <taxon>Bacteria</taxon>
        <taxon>Pseudomonadati</taxon>
        <taxon>Pseudomonadota</taxon>
        <taxon>Alphaproteobacteria</taxon>
        <taxon>Rhodobacterales</taxon>
        <taxon>Paracoccaceae</taxon>
        <taxon>Pseudorhodobacter</taxon>
    </lineage>
</organism>
<keyword evidence="8" id="KW-0067">ATP-binding</keyword>
<name>A0A1H8HI62_9RHOB</name>
<dbReference type="NCBIfam" id="TIGR00150">
    <property type="entry name" value="T6A_YjeE"/>
    <property type="match status" value="1"/>
</dbReference>
<dbReference type="Proteomes" id="UP000183002">
    <property type="component" value="Unassembled WGS sequence"/>
</dbReference>
<evidence type="ECO:0000256" key="6">
    <source>
        <dbReference type="ARBA" id="ARBA00022723"/>
    </source>
</evidence>
<evidence type="ECO:0000256" key="9">
    <source>
        <dbReference type="ARBA" id="ARBA00022842"/>
    </source>
</evidence>
<evidence type="ECO:0000256" key="7">
    <source>
        <dbReference type="ARBA" id="ARBA00022741"/>
    </source>
</evidence>
<reference evidence="11 12" key="1">
    <citation type="submission" date="2016-10" db="EMBL/GenBank/DDBJ databases">
        <authorList>
            <person name="de Groot N.N."/>
        </authorList>
    </citation>
    <scope>NUCLEOTIDE SEQUENCE [LARGE SCALE GENOMIC DNA]</scope>
    <source>
        <strain evidence="11 12">CGMCC 1.10836</strain>
    </source>
</reference>
<keyword evidence="4" id="KW-0963">Cytoplasm</keyword>
<evidence type="ECO:0000256" key="8">
    <source>
        <dbReference type="ARBA" id="ARBA00022840"/>
    </source>
</evidence>
<dbReference type="PANTHER" id="PTHR33540:SF2">
    <property type="entry name" value="TRNA THREONYLCARBAMOYLADENOSINE BIOSYNTHESIS PROTEIN TSAE"/>
    <property type="match status" value="1"/>
</dbReference>
<accession>A0A1H8HI62</accession>
<keyword evidence="9" id="KW-0460">Magnesium</keyword>